<name>A0A2R4WWS4_9HYPH</name>
<proteinExistence type="inferred from homology"/>
<organism evidence="7 8">
    <name type="scientific">Methylobacterium currus</name>
    <dbReference type="NCBI Taxonomy" id="2051553"/>
    <lineage>
        <taxon>Bacteria</taxon>
        <taxon>Pseudomonadati</taxon>
        <taxon>Pseudomonadota</taxon>
        <taxon>Alphaproteobacteria</taxon>
        <taxon>Hyphomicrobiales</taxon>
        <taxon>Methylobacteriaceae</taxon>
        <taxon>Methylobacterium</taxon>
    </lineage>
</organism>
<feature type="region of interest" description="Disordered" evidence="4">
    <location>
        <begin position="184"/>
        <end position="212"/>
    </location>
</feature>
<dbReference type="Gene3D" id="1.10.150.130">
    <property type="match status" value="1"/>
</dbReference>
<evidence type="ECO:0000256" key="1">
    <source>
        <dbReference type="ARBA" id="ARBA00008857"/>
    </source>
</evidence>
<dbReference type="Proteomes" id="UP000244755">
    <property type="component" value="Chromosome 2"/>
</dbReference>
<dbReference type="OrthoDB" id="9795573at2"/>
<feature type="domain" description="Phage integrase central" evidence="6">
    <location>
        <begin position="100"/>
        <end position="190"/>
    </location>
</feature>
<evidence type="ECO:0000259" key="5">
    <source>
        <dbReference type="Pfam" id="PF13356"/>
    </source>
</evidence>
<comment type="similarity">
    <text evidence="1">Belongs to the 'phage' integrase family.</text>
</comment>
<evidence type="ECO:0000256" key="2">
    <source>
        <dbReference type="ARBA" id="ARBA00022908"/>
    </source>
</evidence>
<dbReference type="InterPro" id="IPR011010">
    <property type="entry name" value="DNA_brk_join_enz"/>
</dbReference>
<dbReference type="KEGG" id="mee:DA075_33430"/>
<keyword evidence="3" id="KW-0238">DNA-binding</keyword>
<keyword evidence="2" id="KW-0229">DNA integration</keyword>
<dbReference type="GO" id="GO:0015074">
    <property type="term" value="P:DNA integration"/>
    <property type="evidence" value="ECO:0007669"/>
    <property type="project" value="UniProtKB-KW"/>
</dbReference>
<gene>
    <name evidence="7" type="ORF">DA075_33430</name>
</gene>
<evidence type="ECO:0000259" key="6">
    <source>
        <dbReference type="Pfam" id="PF22022"/>
    </source>
</evidence>
<dbReference type="InterPro" id="IPR010998">
    <property type="entry name" value="Integrase_recombinase_N"/>
</dbReference>
<evidence type="ECO:0000256" key="3">
    <source>
        <dbReference type="ARBA" id="ARBA00023125"/>
    </source>
</evidence>
<dbReference type="Gene3D" id="3.30.160.390">
    <property type="entry name" value="Integrase, DNA-binding domain"/>
    <property type="match status" value="1"/>
</dbReference>
<dbReference type="InterPro" id="IPR038488">
    <property type="entry name" value="Integrase_DNA-bd_sf"/>
</dbReference>
<protein>
    <submittedName>
        <fullName evidence="7">DUF4102 domain-containing protein</fullName>
    </submittedName>
</protein>
<evidence type="ECO:0000313" key="7">
    <source>
        <dbReference type="EMBL" id="AWB26009.1"/>
    </source>
</evidence>
<dbReference type="AlphaFoldDB" id="A0A2R4WWS4"/>
<dbReference type="InterPro" id="IPR053876">
    <property type="entry name" value="Phage_int_M"/>
</dbReference>
<reference evidence="7 8" key="1">
    <citation type="submission" date="2018-04" db="EMBL/GenBank/DDBJ databases">
        <title>Methylobacterium sp. PR1016A genome.</title>
        <authorList>
            <person name="Park W."/>
        </authorList>
    </citation>
    <scope>NUCLEOTIDE SEQUENCE [LARGE SCALE GENOMIC DNA]</scope>
    <source>
        <strain evidence="7 8">PR1016A</strain>
    </source>
</reference>
<dbReference type="PANTHER" id="PTHR30629">
    <property type="entry name" value="PROPHAGE INTEGRASE"/>
    <property type="match status" value="1"/>
</dbReference>
<dbReference type="Pfam" id="PF13356">
    <property type="entry name" value="Arm-DNA-bind_3"/>
    <property type="match status" value="1"/>
</dbReference>
<dbReference type="SUPFAM" id="SSF56349">
    <property type="entry name" value="DNA breaking-rejoining enzymes"/>
    <property type="match status" value="1"/>
</dbReference>
<dbReference type="GO" id="GO:0003677">
    <property type="term" value="F:DNA binding"/>
    <property type="evidence" value="ECO:0007669"/>
    <property type="project" value="UniProtKB-KW"/>
</dbReference>
<dbReference type="EMBL" id="CP028844">
    <property type="protein sequence ID" value="AWB26009.1"/>
    <property type="molecule type" value="Genomic_DNA"/>
</dbReference>
<evidence type="ECO:0000256" key="4">
    <source>
        <dbReference type="SAM" id="MobiDB-lite"/>
    </source>
</evidence>
<sequence>MAREIDKLSARAVATLTKPGRHSDGGRLYLIVDPSGAKRWLFIFRSRGKQREMGLDGLLSVSLAETRRRRNDARKLLAAGLDPIAEKRRAERADGEVVTFGACADELIAELSKGSRNERHAVQWGTTLKTYAAQLRPKPIDAIGTDDVLSVLQPIWTTKSETASRVRGRIERVQDAARARGLRTGENPWDCPVFPQSGRRPLAASSRMGMTR</sequence>
<feature type="domain" description="Integrase DNA-binding" evidence="5">
    <location>
        <begin position="8"/>
        <end position="90"/>
    </location>
</feature>
<evidence type="ECO:0000313" key="8">
    <source>
        <dbReference type="Proteomes" id="UP000244755"/>
    </source>
</evidence>
<accession>A0A2R4WWS4</accession>
<dbReference type="PANTHER" id="PTHR30629:SF2">
    <property type="entry name" value="PROPHAGE INTEGRASE INTS-RELATED"/>
    <property type="match status" value="1"/>
</dbReference>
<keyword evidence="8" id="KW-1185">Reference proteome</keyword>
<dbReference type="InterPro" id="IPR050808">
    <property type="entry name" value="Phage_Integrase"/>
</dbReference>
<dbReference type="Pfam" id="PF22022">
    <property type="entry name" value="Phage_int_M"/>
    <property type="match status" value="1"/>
</dbReference>
<dbReference type="InterPro" id="IPR025166">
    <property type="entry name" value="Integrase_DNA_bind_dom"/>
</dbReference>